<dbReference type="Proteomes" id="UP000623678">
    <property type="component" value="Unassembled WGS sequence"/>
</dbReference>
<evidence type="ECO:0000256" key="8">
    <source>
        <dbReference type="ARBA" id="ARBA00024647"/>
    </source>
</evidence>
<evidence type="ECO:0000256" key="1">
    <source>
        <dbReference type="ARBA" id="ARBA00006271"/>
    </source>
</evidence>
<dbReference type="GO" id="GO:0006298">
    <property type="term" value="P:mismatch repair"/>
    <property type="evidence" value="ECO:0007669"/>
    <property type="project" value="UniProtKB-UniRule"/>
</dbReference>
<dbReference type="FunFam" id="3.40.1170.10:FF:000001">
    <property type="entry name" value="DNA mismatch repair protein MutS"/>
    <property type="match status" value="1"/>
</dbReference>
<dbReference type="InterPro" id="IPR045076">
    <property type="entry name" value="MutS"/>
</dbReference>
<keyword evidence="5 9" id="KW-0067">ATP-binding</keyword>
<dbReference type="FunFam" id="1.10.1420.10:FF:000001">
    <property type="entry name" value="DNA mismatch repair protein MutS"/>
    <property type="match status" value="1"/>
</dbReference>
<dbReference type="InterPro" id="IPR005748">
    <property type="entry name" value="DNA_mismatch_repair_MutS"/>
</dbReference>
<feature type="domain" description="DNA mismatch repair proteins mutS family" evidence="11">
    <location>
        <begin position="695"/>
        <end position="711"/>
    </location>
</feature>
<dbReference type="Pfam" id="PF05192">
    <property type="entry name" value="MutS_III"/>
    <property type="match status" value="1"/>
</dbReference>
<comment type="function">
    <text evidence="8 9">This protein is involved in the repair of mismatches in DNA. It is possible that it carries out the mismatch recognition step. This protein has a weak ATPase activity.</text>
</comment>
<dbReference type="SMART" id="SM00533">
    <property type="entry name" value="MUTSd"/>
    <property type="match status" value="1"/>
</dbReference>
<dbReference type="InterPro" id="IPR007861">
    <property type="entry name" value="DNA_mismatch_repair_MutS_clamp"/>
</dbReference>
<dbReference type="InterPro" id="IPR027417">
    <property type="entry name" value="P-loop_NTPase"/>
</dbReference>
<dbReference type="InterPro" id="IPR016151">
    <property type="entry name" value="DNA_mismatch_repair_MutS_N"/>
</dbReference>
<keyword evidence="3 9" id="KW-0547">Nucleotide-binding</keyword>
<keyword evidence="4 9" id="KW-0227">DNA damage</keyword>
<dbReference type="Pfam" id="PF01624">
    <property type="entry name" value="MutS_I"/>
    <property type="match status" value="1"/>
</dbReference>
<dbReference type="InterPro" id="IPR036187">
    <property type="entry name" value="DNA_mismatch_repair_MutS_sf"/>
</dbReference>
<dbReference type="FunFam" id="3.40.50.300:FF:000870">
    <property type="entry name" value="MutS protein homolog 4"/>
    <property type="match status" value="1"/>
</dbReference>
<dbReference type="Gene3D" id="1.10.1420.10">
    <property type="match status" value="2"/>
</dbReference>
<name>A0A926EPT6_9FIRM</name>
<dbReference type="SUPFAM" id="SSF55271">
    <property type="entry name" value="DNA repair protein MutS, domain I"/>
    <property type="match status" value="1"/>
</dbReference>
<feature type="binding site" evidence="9">
    <location>
        <begin position="621"/>
        <end position="628"/>
    </location>
    <ligand>
        <name>ATP</name>
        <dbReference type="ChEBI" id="CHEBI:30616"/>
    </ligand>
</feature>
<dbReference type="InterPro" id="IPR017261">
    <property type="entry name" value="DNA_mismatch_repair_MutS/MSH"/>
</dbReference>
<dbReference type="GO" id="GO:0005829">
    <property type="term" value="C:cytosol"/>
    <property type="evidence" value="ECO:0007669"/>
    <property type="project" value="TreeGrafter"/>
</dbReference>
<dbReference type="InterPro" id="IPR007695">
    <property type="entry name" value="DNA_mismatch_repair_MutS-lik_N"/>
</dbReference>
<reference evidence="12" key="1">
    <citation type="submission" date="2020-08" db="EMBL/GenBank/DDBJ databases">
        <title>Genome public.</title>
        <authorList>
            <person name="Liu C."/>
            <person name="Sun Q."/>
        </authorList>
    </citation>
    <scope>NUCLEOTIDE SEQUENCE</scope>
    <source>
        <strain evidence="12">NSJ-64</strain>
    </source>
</reference>
<dbReference type="InterPro" id="IPR036678">
    <property type="entry name" value="MutS_con_dom_sf"/>
</dbReference>
<evidence type="ECO:0000256" key="9">
    <source>
        <dbReference type="HAMAP-Rule" id="MF_00096"/>
    </source>
</evidence>
<dbReference type="Pfam" id="PF05190">
    <property type="entry name" value="MutS_IV"/>
    <property type="match status" value="1"/>
</dbReference>
<evidence type="ECO:0000256" key="6">
    <source>
        <dbReference type="ARBA" id="ARBA00023125"/>
    </source>
</evidence>
<accession>A0A926EPT6</accession>
<dbReference type="GO" id="GO:0030983">
    <property type="term" value="F:mismatched DNA binding"/>
    <property type="evidence" value="ECO:0007669"/>
    <property type="project" value="InterPro"/>
</dbReference>
<dbReference type="NCBIfam" id="TIGR01070">
    <property type="entry name" value="mutS1"/>
    <property type="match status" value="1"/>
</dbReference>
<dbReference type="NCBIfam" id="NF003810">
    <property type="entry name" value="PRK05399.1"/>
    <property type="match status" value="1"/>
</dbReference>
<dbReference type="Gene3D" id="3.40.50.300">
    <property type="entry name" value="P-loop containing nucleotide triphosphate hydrolases"/>
    <property type="match status" value="1"/>
</dbReference>
<dbReference type="HAMAP" id="MF_00096">
    <property type="entry name" value="MutS"/>
    <property type="match status" value="1"/>
</dbReference>
<evidence type="ECO:0000313" key="12">
    <source>
        <dbReference type="EMBL" id="MBC8584329.1"/>
    </source>
</evidence>
<dbReference type="PROSITE" id="PS00486">
    <property type="entry name" value="DNA_MISMATCH_REPAIR_2"/>
    <property type="match status" value="1"/>
</dbReference>
<evidence type="ECO:0000313" key="13">
    <source>
        <dbReference type="Proteomes" id="UP000623678"/>
    </source>
</evidence>
<keyword evidence="6 9" id="KW-0238">DNA-binding</keyword>
<dbReference type="CDD" id="cd03284">
    <property type="entry name" value="ABC_MutS1"/>
    <property type="match status" value="1"/>
</dbReference>
<dbReference type="PANTHER" id="PTHR11361:SF34">
    <property type="entry name" value="DNA MISMATCH REPAIR PROTEIN MSH1, MITOCHONDRIAL"/>
    <property type="match status" value="1"/>
</dbReference>
<dbReference type="PANTHER" id="PTHR11361">
    <property type="entry name" value="DNA MISMATCH REPAIR PROTEIN MUTS FAMILY MEMBER"/>
    <property type="match status" value="1"/>
</dbReference>
<dbReference type="Gene3D" id="3.40.1170.10">
    <property type="entry name" value="DNA repair protein MutS, domain I"/>
    <property type="match status" value="1"/>
</dbReference>
<dbReference type="SUPFAM" id="SSF48334">
    <property type="entry name" value="DNA repair protein MutS, domain III"/>
    <property type="match status" value="1"/>
</dbReference>
<dbReference type="SMART" id="SM00534">
    <property type="entry name" value="MUTSac"/>
    <property type="match status" value="1"/>
</dbReference>
<dbReference type="GO" id="GO:0140664">
    <property type="term" value="F:ATP-dependent DNA damage sensor activity"/>
    <property type="evidence" value="ECO:0007669"/>
    <property type="project" value="InterPro"/>
</dbReference>
<evidence type="ECO:0000256" key="7">
    <source>
        <dbReference type="ARBA" id="ARBA00023204"/>
    </source>
</evidence>
<organism evidence="12 13">
    <name type="scientific">Youxingia wuxianensis</name>
    <dbReference type="NCBI Taxonomy" id="2763678"/>
    <lineage>
        <taxon>Bacteria</taxon>
        <taxon>Bacillati</taxon>
        <taxon>Bacillota</taxon>
        <taxon>Clostridia</taxon>
        <taxon>Eubacteriales</taxon>
        <taxon>Oscillospiraceae</taxon>
        <taxon>Youxingia</taxon>
    </lineage>
</organism>
<dbReference type="RefSeq" id="WP_262394243.1">
    <property type="nucleotide sequence ID" value="NZ_JACRTD010000001.1"/>
</dbReference>
<dbReference type="Pfam" id="PF05188">
    <property type="entry name" value="MutS_II"/>
    <property type="match status" value="1"/>
</dbReference>
<evidence type="ECO:0000256" key="5">
    <source>
        <dbReference type="ARBA" id="ARBA00022840"/>
    </source>
</evidence>
<comment type="caution">
    <text evidence="12">The sequence shown here is derived from an EMBL/GenBank/DDBJ whole genome shotgun (WGS) entry which is preliminary data.</text>
</comment>
<protein>
    <recommendedName>
        <fullName evidence="2 9">DNA mismatch repair protein MutS</fullName>
    </recommendedName>
</protein>
<dbReference type="Pfam" id="PF00488">
    <property type="entry name" value="MutS_V"/>
    <property type="match status" value="1"/>
</dbReference>
<dbReference type="InterPro" id="IPR000432">
    <property type="entry name" value="DNA_mismatch_repair_MutS_C"/>
</dbReference>
<keyword evidence="13" id="KW-1185">Reference proteome</keyword>
<gene>
    <name evidence="9 12" type="primary">mutS</name>
    <name evidence="12" type="ORF">H8705_01870</name>
</gene>
<dbReference type="AlphaFoldDB" id="A0A926EPT6"/>
<dbReference type="SUPFAM" id="SSF52540">
    <property type="entry name" value="P-loop containing nucleoside triphosphate hydrolases"/>
    <property type="match status" value="1"/>
</dbReference>
<evidence type="ECO:0000256" key="4">
    <source>
        <dbReference type="ARBA" id="ARBA00022763"/>
    </source>
</evidence>
<sequence>MQNLSPMMQQYFAVKEKHPGHIVFFRLGDFYEMFFDDAIVASKELELTLTGRDCGQQERAPMCGVPYHSCDAYIARLIKKGFKVAICEQVENPKEAKGMVKREVIRVITPGTLIESNMLSDDTNNYIACVFSGEEGYALACADISTGQLFVSQFEKDGENELVNELGRYSPSEIIFNGGLLEKKTVTGFIKDKLGCIADLLDDDKFQAAASRELITRHFSKAPEELGLEGRELSVQVLGALLAYLYETQQKGLERITAIGYVNPEQYMTLDITARRNLEIVQTMRTGEKKGTLLWVLDKTKTAMGKRLLRSFLDKPLLNPAMINKRLNAVEELYSDTLLRCDVTEQLSGVFDLERLMTRIIYGNASPREFRSLQYTATALPGLKSRLSGCQSAYLCEVCQGIDPLEDISRLIDSAIVEEPPALLKDGSVIKDGYDAQLDELRGLVHNTKQILVDIETLEKEKTGIKNLKIGYNRVFGYYIEVTKSYLDLVPQTYIRKQTLANCERYITQELKELEEKILTAGEKILILENSLFEQVRAQIAANLNRIQTTAAAIARLDVYASFAAVAANNNYCRPQVDFSSDIIIKEGRHPVVELLMNGAPFVANDTVLNNSDKQIAIITGPNMAGKSTYMRQTALIVLMAQIGSFVPAVSADIGVVDGIYTRVGASDDLASGQSTFMVEMTEVAHLLREATSRSLLILDEIGRGTSTFDGMSIARAVIEYIADKHKVGAKTLFATHYHELTELEQQLSSVKNYNIACKKRGDDIIFLRRIIPGGADDSYGIEVSKLAGVPDWIIKRAHQVLEQLEDGKTVDPVKKKGKPQEVSSQISFETVLPSEVEEALRQIDVNTLTPIEALNRLYELKKLLKE</sequence>
<proteinExistence type="inferred from homology"/>
<evidence type="ECO:0000256" key="2">
    <source>
        <dbReference type="ARBA" id="ARBA00021982"/>
    </source>
</evidence>
<evidence type="ECO:0000256" key="3">
    <source>
        <dbReference type="ARBA" id="ARBA00022741"/>
    </source>
</evidence>
<dbReference type="GO" id="GO:0003684">
    <property type="term" value="F:damaged DNA binding"/>
    <property type="evidence" value="ECO:0007669"/>
    <property type="project" value="UniProtKB-UniRule"/>
</dbReference>
<dbReference type="Gene3D" id="3.30.420.110">
    <property type="entry name" value="MutS, connector domain"/>
    <property type="match status" value="1"/>
</dbReference>
<dbReference type="PIRSF" id="PIRSF037677">
    <property type="entry name" value="DNA_mis_repair_Msh6"/>
    <property type="match status" value="1"/>
</dbReference>
<dbReference type="EMBL" id="JACRTD010000001">
    <property type="protein sequence ID" value="MBC8584329.1"/>
    <property type="molecule type" value="Genomic_DNA"/>
</dbReference>
<comment type="similarity">
    <text evidence="1 9 10">Belongs to the DNA mismatch repair MutS family.</text>
</comment>
<evidence type="ECO:0000256" key="10">
    <source>
        <dbReference type="RuleBase" id="RU003756"/>
    </source>
</evidence>
<dbReference type="SUPFAM" id="SSF53150">
    <property type="entry name" value="DNA repair protein MutS, domain II"/>
    <property type="match status" value="1"/>
</dbReference>
<dbReference type="InterPro" id="IPR007696">
    <property type="entry name" value="DNA_mismatch_repair_MutS_core"/>
</dbReference>
<dbReference type="GO" id="GO:0005524">
    <property type="term" value="F:ATP binding"/>
    <property type="evidence" value="ECO:0007669"/>
    <property type="project" value="UniProtKB-UniRule"/>
</dbReference>
<evidence type="ECO:0000259" key="11">
    <source>
        <dbReference type="PROSITE" id="PS00486"/>
    </source>
</evidence>
<keyword evidence="7 9" id="KW-0234">DNA repair</keyword>
<dbReference type="InterPro" id="IPR007860">
    <property type="entry name" value="DNA_mmatch_repair_MutS_con_dom"/>
</dbReference>
<dbReference type="Gene3D" id="6.10.140.430">
    <property type="match status" value="1"/>
</dbReference>